<name>A0A7J7IDV7_9RHOD</name>
<gene>
    <name evidence="1" type="ORF">F1559_005173</name>
</gene>
<evidence type="ECO:0000313" key="1">
    <source>
        <dbReference type="EMBL" id="KAF6001272.1"/>
    </source>
</evidence>
<reference evidence="1 2" key="1">
    <citation type="journal article" date="2020" name="J. Phycol.">
        <title>Comparative genome analysis reveals Cyanidiococcus gen. nov., a new extremophilic red algal genus sister to Cyanidioschyzon (Cyanidioschyzonaceae, Rhodophyta).</title>
        <authorList>
            <person name="Liu S.-L."/>
            <person name="Chiang Y.-R."/>
            <person name="Yoon H.S."/>
            <person name="Fu H.-Y."/>
        </authorList>
    </citation>
    <scope>NUCLEOTIDE SEQUENCE [LARGE SCALE GENOMIC DNA]</scope>
    <source>
        <strain evidence="1 2">THAL066</strain>
    </source>
</reference>
<dbReference type="EMBL" id="VWRR01000015">
    <property type="protein sequence ID" value="KAF6001272.1"/>
    <property type="molecule type" value="Genomic_DNA"/>
</dbReference>
<evidence type="ECO:0000313" key="2">
    <source>
        <dbReference type="Proteomes" id="UP000530660"/>
    </source>
</evidence>
<dbReference type="AlphaFoldDB" id="A0A7J7IDV7"/>
<accession>A0A7J7IDV7</accession>
<proteinExistence type="predicted"/>
<comment type="caution">
    <text evidence="1">The sequence shown here is derived from an EMBL/GenBank/DDBJ whole genome shotgun (WGS) entry which is preliminary data.</text>
</comment>
<dbReference type="Proteomes" id="UP000530660">
    <property type="component" value="Unassembled WGS sequence"/>
</dbReference>
<sequence length="157" mass="18033">MLLELGFLMEALAARLRQARERWFPKKSERPGLHSTAPAYALLVMFWSQEPHRMANILVDEFISSTVVARSTQTESILSEAAFVGRAIQGAAGQCVGMFGCQYDHKRFKVPRLMLPTHMNRFYAAREETWPRLQYRDRLDANAPAEAQFTVHVQRVH</sequence>
<protein>
    <submittedName>
        <fullName evidence="1">Uncharacterized protein</fullName>
    </submittedName>
</protein>
<organism evidence="1 2">
    <name type="scientific">Cyanidiococcus yangmingshanensis</name>
    <dbReference type="NCBI Taxonomy" id="2690220"/>
    <lineage>
        <taxon>Eukaryota</taxon>
        <taxon>Rhodophyta</taxon>
        <taxon>Bangiophyceae</taxon>
        <taxon>Cyanidiales</taxon>
        <taxon>Cyanidiaceae</taxon>
        <taxon>Cyanidiococcus</taxon>
    </lineage>
</organism>
<keyword evidence="2" id="KW-1185">Reference proteome</keyword>